<protein>
    <recommendedName>
        <fullName evidence="4">DUF4760 domain-containing protein</fullName>
    </recommendedName>
</protein>
<sequence length="222" mass="25718">MKAFKYSTIVTLILTVFSAIAIFAIDDVIPGMVSDTMKRHILDNMDNYNAFLFGIFTGSLVSLIVAIVGYVTERRRLIAEIWNNARKLTIDFRLLLLDNIEFAELTHEKLYATIEKQDFNQQVREWLGYHSSPYMINVMQLDFLINRGKKAAMLRALQENITILRAVVDGFMNAFLNRHLTEKYGDEDIDQLFDVITNQDEKQVLKTVQKLLDEIVTFLNKK</sequence>
<keyword evidence="1" id="KW-0472">Membrane</keyword>
<dbReference type="RefSeq" id="WP_148637719.1">
    <property type="nucleotide sequence ID" value="NZ_VSLA01000024.1"/>
</dbReference>
<proteinExistence type="predicted"/>
<evidence type="ECO:0008006" key="4">
    <source>
        <dbReference type="Google" id="ProtNLM"/>
    </source>
</evidence>
<accession>A0A5D0WLN5</accession>
<dbReference type="Proteomes" id="UP000322619">
    <property type="component" value="Unassembled WGS sequence"/>
</dbReference>
<evidence type="ECO:0000313" key="3">
    <source>
        <dbReference type="Proteomes" id="UP000322619"/>
    </source>
</evidence>
<gene>
    <name evidence="2" type="ORF">FXB42_10225</name>
</gene>
<dbReference type="EMBL" id="VSLA01000024">
    <property type="protein sequence ID" value="TYC84708.1"/>
    <property type="molecule type" value="Genomic_DNA"/>
</dbReference>
<organism evidence="2 3">
    <name type="scientific">Acetobacterium wieringae</name>
    <dbReference type="NCBI Taxonomy" id="52694"/>
    <lineage>
        <taxon>Bacteria</taxon>
        <taxon>Bacillati</taxon>
        <taxon>Bacillota</taxon>
        <taxon>Clostridia</taxon>
        <taxon>Eubacteriales</taxon>
        <taxon>Eubacteriaceae</taxon>
        <taxon>Acetobacterium</taxon>
    </lineage>
</organism>
<feature type="transmembrane region" description="Helical" evidence="1">
    <location>
        <begin position="48"/>
        <end position="71"/>
    </location>
</feature>
<evidence type="ECO:0000256" key="1">
    <source>
        <dbReference type="SAM" id="Phobius"/>
    </source>
</evidence>
<keyword evidence="1" id="KW-1133">Transmembrane helix</keyword>
<reference evidence="2 3" key="1">
    <citation type="submission" date="2019-08" db="EMBL/GenBank/DDBJ databases">
        <title>Isolation and enrichment of carboxydotrophic bacteria from anaerobic sludge for the production of bio-based chemicals from syngas.</title>
        <authorList>
            <person name="Antares A.L."/>
            <person name="Moreira J."/>
            <person name="Diender M."/>
            <person name="Parshina S.N."/>
            <person name="Stams A.J.M."/>
            <person name="Alves M."/>
            <person name="Alves J.I."/>
            <person name="Sousa D.Z."/>
        </authorList>
    </citation>
    <scope>NUCLEOTIDE SEQUENCE [LARGE SCALE GENOMIC DNA]</scope>
    <source>
        <strain evidence="2 3">JM</strain>
    </source>
</reference>
<keyword evidence="1" id="KW-0812">Transmembrane</keyword>
<name>A0A5D0WLN5_9FIRM</name>
<comment type="caution">
    <text evidence="2">The sequence shown here is derived from an EMBL/GenBank/DDBJ whole genome shotgun (WGS) entry which is preliminary data.</text>
</comment>
<dbReference type="AlphaFoldDB" id="A0A5D0WLN5"/>
<evidence type="ECO:0000313" key="2">
    <source>
        <dbReference type="EMBL" id="TYC84708.1"/>
    </source>
</evidence>